<dbReference type="GO" id="GO:0030254">
    <property type="term" value="P:protein secretion by the type III secretion system"/>
    <property type="evidence" value="ECO:0007669"/>
    <property type="project" value="InterPro"/>
</dbReference>
<dbReference type="AlphaFoldDB" id="A0A4Z0BRD5"/>
<evidence type="ECO:0000313" key="1">
    <source>
        <dbReference type="EMBL" id="TFZ01312.1"/>
    </source>
</evidence>
<sequence length="126" mass="13592">MVGEEWLRRLGAELGGAALVPNAEGLCALTFEGVAITLNLHPHAGALTLRSVVGGLPEEGFEALALQLLAASLGPQGLAMDARGVVYLTRHLSGAASRQHPWHEVFTRFARQAAAWQRRLPQPWEH</sequence>
<evidence type="ECO:0008006" key="3">
    <source>
        <dbReference type="Google" id="ProtNLM"/>
    </source>
</evidence>
<dbReference type="Gene3D" id="3.30.1460.10">
    <property type="match status" value="1"/>
</dbReference>
<reference evidence="1 2" key="1">
    <citation type="submission" date="2019-03" db="EMBL/GenBank/DDBJ databases">
        <title>Ramlibacter rhizophilus CCTCC AB2015357, whole genome shotgun sequence.</title>
        <authorList>
            <person name="Zhang X."/>
            <person name="Feng G."/>
            <person name="Zhu H."/>
        </authorList>
    </citation>
    <scope>NUCLEOTIDE SEQUENCE [LARGE SCALE GENOMIC DNA]</scope>
    <source>
        <strain evidence="1 2">CCTCC AB2015357</strain>
    </source>
</reference>
<evidence type="ECO:0000313" key="2">
    <source>
        <dbReference type="Proteomes" id="UP000297564"/>
    </source>
</evidence>
<proteinExistence type="predicted"/>
<organism evidence="1 2">
    <name type="scientific">Ramlibacter rhizophilus</name>
    <dbReference type="NCBI Taxonomy" id="1781167"/>
    <lineage>
        <taxon>Bacteria</taxon>
        <taxon>Pseudomonadati</taxon>
        <taxon>Pseudomonadota</taxon>
        <taxon>Betaproteobacteria</taxon>
        <taxon>Burkholderiales</taxon>
        <taxon>Comamonadaceae</taxon>
        <taxon>Ramlibacter</taxon>
    </lineage>
</organism>
<dbReference type="SUPFAM" id="SSF69635">
    <property type="entry name" value="Type III secretory system chaperone-like"/>
    <property type="match status" value="1"/>
</dbReference>
<dbReference type="Pfam" id="PF05932">
    <property type="entry name" value="CesT"/>
    <property type="match status" value="1"/>
</dbReference>
<name>A0A4Z0BRD5_9BURK</name>
<protein>
    <recommendedName>
        <fullName evidence="3">Type III secretion chaperone SycN</fullName>
    </recommendedName>
</protein>
<dbReference type="Proteomes" id="UP000297564">
    <property type="component" value="Unassembled WGS sequence"/>
</dbReference>
<dbReference type="InterPro" id="IPR010261">
    <property type="entry name" value="Tir_chaperone"/>
</dbReference>
<dbReference type="CDD" id="cd16364">
    <property type="entry name" value="T3SC_I-like"/>
    <property type="match status" value="1"/>
</dbReference>
<accession>A0A4Z0BRD5</accession>
<gene>
    <name evidence="1" type="ORF">EZ242_07985</name>
</gene>
<keyword evidence="2" id="KW-1185">Reference proteome</keyword>
<dbReference type="EMBL" id="SMLL01000003">
    <property type="protein sequence ID" value="TFZ01312.1"/>
    <property type="molecule type" value="Genomic_DNA"/>
</dbReference>
<comment type="caution">
    <text evidence="1">The sequence shown here is derived from an EMBL/GenBank/DDBJ whole genome shotgun (WGS) entry which is preliminary data.</text>
</comment>